<evidence type="ECO:0000313" key="3">
    <source>
        <dbReference type="EMBL" id="BAL42591.1"/>
    </source>
</evidence>
<gene>
    <name evidence="3" type="primary">TTHV077</name>
</gene>
<name>G9MBC9_THET8</name>
<protein>
    <recommendedName>
        <fullName evidence="2">DUF5615 domain-containing protein</fullName>
    </recommendedName>
</protein>
<keyword evidence="3" id="KW-0614">Plasmid</keyword>
<reference evidence="3" key="1">
    <citation type="journal article" date="2012" name="Extremophiles">
        <title>The third plasmid pVV8 from Thermus thermophilus HB8: isolation, characterization, and sequence determination.</title>
        <authorList>
            <person name="Ohtani N."/>
            <person name="Tomita M."/>
            <person name="Itaya M."/>
        </authorList>
    </citation>
    <scope>NUCLEOTIDE SEQUENCE</scope>
    <source>
        <strain evidence="3">HB8</strain>
    </source>
</reference>
<feature type="domain" description="DUF5615" evidence="2">
    <location>
        <begin position="1"/>
        <end position="81"/>
    </location>
</feature>
<sequence length="152" mass="16239">MRLLLDENVEKALFLGLKRRHPGLDVVRVVDVGLGGRSDAEVLEWAAREGRVLVSRDHATLSAEAARRIEEGRPMSGLILLRRGVGVGRILGVEGPQAPGGLRDLPGRGDLPRGGGSLRRSPRGGDGAALEGVSARPRVSRPGSIRPCYPCW</sequence>
<organism evidence="3">
    <name type="scientific">Thermus thermophilus (strain ATCC 27634 / DSM 579 / HB8)</name>
    <dbReference type="NCBI Taxonomy" id="300852"/>
    <lineage>
        <taxon>Bacteria</taxon>
        <taxon>Thermotogati</taxon>
        <taxon>Deinococcota</taxon>
        <taxon>Deinococci</taxon>
        <taxon>Thermales</taxon>
        <taxon>Thermaceae</taxon>
        <taxon>Thermus</taxon>
    </lineage>
</organism>
<dbReference type="AlphaFoldDB" id="G9MBC9"/>
<feature type="region of interest" description="Disordered" evidence="1">
    <location>
        <begin position="96"/>
        <end position="143"/>
    </location>
</feature>
<dbReference type="Pfam" id="PF18480">
    <property type="entry name" value="DUF5615"/>
    <property type="match status" value="1"/>
</dbReference>
<dbReference type="EMBL" id="AB677526">
    <property type="protein sequence ID" value="BAL42591.1"/>
    <property type="molecule type" value="Genomic_DNA"/>
</dbReference>
<evidence type="ECO:0000259" key="2">
    <source>
        <dbReference type="Pfam" id="PF18480"/>
    </source>
</evidence>
<accession>G9MBC9</accession>
<dbReference type="InterPro" id="IPR041049">
    <property type="entry name" value="DUF5615"/>
</dbReference>
<geneLocation type="plasmid" evidence="3">
    <name>pVV8</name>
</geneLocation>
<evidence type="ECO:0000256" key="1">
    <source>
        <dbReference type="SAM" id="MobiDB-lite"/>
    </source>
</evidence>
<proteinExistence type="predicted"/>